<gene>
    <name evidence="2" type="ORF">PLOB_00016360</name>
</gene>
<evidence type="ECO:0000313" key="2">
    <source>
        <dbReference type="EMBL" id="CAH3034288.1"/>
    </source>
</evidence>
<evidence type="ECO:0008006" key="4">
    <source>
        <dbReference type="Google" id="ProtNLM"/>
    </source>
</evidence>
<evidence type="ECO:0000256" key="1">
    <source>
        <dbReference type="SAM" id="MobiDB-lite"/>
    </source>
</evidence>
<keyword evidence="3" id="KW-1185">Reference proteome</keyword>
<dbReference type="CDD" id="cd22744">
    <property type="entry name" value="OTU"/>
    <property type="match status" value="1"/>
</dbReference>
<proteinExistence type="predicted"/>
<feature type="compositionally biased region" description="Basic and acidic residues" evidence="1">
    <location>
        <begin position="170"/>
        <end position="185"/>
    </location>
</feature>
<feature type="region of interest" description="Disordered" evidence="1">
    <location>
        <begin position="239"/>
        <end position="304"/>
    </location>
</feature>
<comment type="caution">
    <text evidence="2">The sequence shown here is derived from an EMBL/GenBank/DDBJ whole genome shotgun (WGS) entry which is preliminary data.</text>
</comment>
<reference evidence="2 3" key="1">
    <citation type="submission" date="2022-05" db="EMBL/GenBank/DDBJ databases">
        <authorList>
            <consortium name="Genoscope - CEA"/>
            <person name="William W."/>
        </authorList>
    </citation>
    <scope>NUCLEOTIDE SEQUENCE [LARGE SCALE GENOMIC DNA]</scope>
</reference>
<protein>
    <recommendedName>
        <fullName evidence="4">OTU domain-containing protein</fullName>
    </recommendedName>
</protein>
<dbReference type="EMBL" id="CALNXK010000002">
    <property type="protein sequence ID" value="CAH3034288.1"/>
    <property type="molecule type" value="Genomic_DNA"/>
</dbReference>
<dbReference type="Proteomes" id="UP001159405">
    <property type="component" value="Unassembled WGS sequence"/>
</dbReference>
<feature type="compositionally biased region" description="Basic and acidic residues" evidence="1">
    <location>
        <begin position="285"/>
        <end position="295"/>
    </location>
</feature>
<feature type="region of interest" description="Disordered" evidence="1">
    <location>
        <begin position="169"/>
        <end position="188"/>
    </location>
</feature>
<name>A0ABN8MU52_9CNID</name>
<organism evidence="2 3">
    <name type="scientific">Porites lobata</name>
    <dbReference type="NCBI Taxonomy" id="104759"/>
    <lineage>
        <taxon>Eukaryota</taxon>
        <taxon>Metazoa</taxon>
        <taxon>Cnidaria</taxon>
        <taxon>Anthozoa</taxon>
        <taxon>Hexacorallia</taxon>
        <taxon>Scleractinia</taxon>
        <taxon>Fungiina</taxon>
        <taxon>Poritidae</taxon>
        <taxon>Porites</taxon>
    </lineage>
</organism>
<evidence type="ECO:0000313" key="3">
    <source>
        <dbReference type="Proteomes" id="UP001159405"/>
    </source>
</evidence>
<accession>A0ABN8MU52</accession>
<sequence>MSNRRLQTLVEASKRGLTLHFDPPVVKNRCFYRCLAKSLGMSEDHVVEMLESFMISNQVISCLNKDGEVEEKDLFQYLSDADFPRLGKRPSSWLQAVEGLRNEMTTHIAILSAAALFALEMHIIDWEGRTEIVRNPSGQTYAKIFLAYTGDHYMLLRPRNDAPQISKATSTEKHRNAPQFHHDGPEEYNPGVSIFKGTPLKLDASKGAADCLTSSSDSEVDMEQEFRTTMDVKEEIGPVETTSMGSPNVIILSSGDETSGDQLFNRRKHKKTKQVTVVSSDDESSMERDRKEKERGRKRKRQRKVTEDVLEDLANSLRGLSSNENTPTKKVKVLKIEEDERKSTKKALFDDKEGMLIQKGNRTYLNQEEIDDMEDTMVKAVPPTPNGPAKYEVLYNEKDPLSAVADDWNWGRAQPCKRKDFCEGGRRTLQICQGSMECPNLSCPFKKIHKATNKVDFTKKKTCLHCKAVASEIKCSARKYVENDRCHTKMKVIYIGEHSCQPRVRERKPDKSKVEKVVRVRPTITPGQLQMETVREALLSGKSGEEVADVAMQYSNRRHLQYIQTKMQETTRPGGSDIEAVRVLKEDFAKRGLDNNLILEVGHDFVILSSEEKIRLGAHITLGMVHEPVSLDGCESHAKNYSEVEMTTYYPLIRRNVKLVSMFAPKPGENSDNVAKMVSSFDEAVNKILPRVAEEHGHNPEDFRGRGLDAHAYVGDEGGALWSGLCKAKGNDVKDRTVSDTYHVKQDIHRHQKVLQGCI</sequence>